<feature type="region of interest" description="Disordered" evidence="14">
    <location>
        <begin position="511"/>
        <end position="530"/>
    </location>
</feature>
<keyword evidence="10" id="KW-0206">Cytoskeleton</keyword>
<evidence type="ECO:0000256" key="6">
    <source>
        <dbReference type="ARBA" id="ARBA00022553"/>
    </source>
</evidence>
<evidence type="ECO:0000256" key="11">
    <source>
        <dbReference type="ARBA" id="ARBA00034776"/>
    </source>
</evidence>
<feature type="region of interest" description="Disordered" evidence="14">
    <location>
        <begin position="560"/>
        <end position="590"/>
    </location>
</feature>
<sequence>MSRPFPYTYISCPCALSRPPDPSKRSSRELSPKKRQSSPRKKAQDDSEADTPKEESDYDEDEIEQTFNPKSPRANFSLYPPEQLLYCEDCHQIKCPRCITEEIVCWYCPNCLFETPSSMVRSEGNRCARNCFNCPVCTAPLAVTTLDNTSENGTQQGPWILACGYCMWTTLDVGIQFHKPTNIRSQLAKIDEEKGVARGHRTTQDLKSPLSSTTTPGGLEGPAWEEEDDENSNNNESSSATPTPTPEAAAELDPAARFAALKRFYTKQIEDTSISATDPLSSDFGAAFSSPSALNRIMSIYTSSSHLYGGGAKKAKSKPPVMREALTPEEGLKIVDADSDQLTIDRIASEDCTWDDMLSREQRAFQSPDARFVDDLRPLPVLLRTKRSKRCKSCKHILVKPEFKPASTRFRIRLIALSYIPLPTLRPLMPAALPGQAVSATSLLQLNLDALSPLRPIQYLLTLKNHMFDPVRVTLATPSLTPGRVASKVTILCPQFELGANSDVWDEALQAAPAAPSSSTNPLSRPGAPGYEKVAEAGKVWDKGRNWTTVVLEVVPEALPGTDISIPQPPSATTNDHERDEDDSPLREDEDVLEIPVFVHLEWDSENQMDSEHQDRHSRQREKDGVDDNDKADLVKRELAYWMVLGVGRISSKAF</sequence>
<evidence type="ECO:0000256" key="12">
    <source>
        <dbReference type="ARBA" id="ARBA00034864"/>
    </source>
</evidence>
<name>A0A0U1LR52_TALIS</name>
<evidence type="ECO:0000256" key="14">
    <source>
        <dbReference type="SAM" id="MobiDB-lite"/>
    </source>
</evidence>
<evidence type="ECO:0000256" key="9">
    <source>
        <dbReference type="ARBA" id="ARBA00023054"/>
    </source>
</evidence>
<protein>
    <recommendedName>
        <fullName evidence="12">Dynactin subunit 4</fullName>
    </recommendedName>
</protein>
<dbReference type="PANTHER" id="PTHR13034">
    <property type="entry name" value="DYNACTIN P62 SUBUNIT"/>
    <property type="match status" value="1"/>
</dbReference>
<feature type="region of interest" description="Disordered" evidence="14">
    <location>
        <begin position="194"/>
        <end position="248"/>
    </location>
</feature>
<gene>
    <name evidence="15" type="ORF">PISL3812_02900</name>
</gene>
<dbReference type="GO" id="GO:0001725">
    <property type="term" value="C:stress fiber"/>
    <property type="evidence" value="ECO:0007669"/>
    <property type="project" value="UniProtKB-SubCell"/>
</dbReference>
<evidence type="ECO:0000256" key="2">
    <source>
        <dbReference type="ARBA" id="ARBA00004529"/>
    </source>
</evidence>
<keyword evidence="6" id="KW-0597">Phosphoprotein</keyword>
<comment type="similarity">
    <text evidence="11">Belongs to the dynactin subunit 4 family.</text>
</comment>
<evidence type="ECO:0000256" key="4">
    <source>
        <dbReference type="ARBA" id="ARBA00022490"/>
    </source>
</evidence>
<accession>A0A0U1LR52</accession>
<evidence type="ECO:0000313" key="16">
    <source>
        <dbReference type="Proteomes" id="UP000054383"/>
    </source>
</evidence>
<proteinExistence type="inferred from homology"/>
<evidence type="ECO:0000256" key="7">
    <source>
        <dbReference type="ARBA" id="ARBA00022843"/>
    </source>
</evidence>
<keyword evidence="4" id="KW-0963">Cytoplasm</keyword>
<feature type="region of interest" description="Disordered" evidence="14">
    <location>
        <begin position="603"/>
        <end position="630"/>
    </location>
</feature>
<keyword evidence="7" id="KW-0832">Ubl conjugation</keyword>
<dbReference type="PANTHER" id="PTHR13034:SF2">
    <property type="entry name" value="DYNACTIN SUBUNIT 4"/>
    <property type="match status" value="1"/>
</dbReference>
<feature type="compositionally biased region" description="Basic and acidic residues" evidence="14">
    <location>
        <begin position="610"/>
        <end position="630"/>
    </location>
</feature>
<evidence type="ECO:0000256" key="1">
    <source>
        <dbReference type="ARBA" id="ARBA00004300"/>
    </source>
</evidence>
<comment type="subunit">
    <text evidence="13">Subunit of dynactin, a multiprotein complex part of a tripartite complex with dynein and a adapter, such as BICDL1, BICD2 or HOOK3. The dynactin complex is built around ACTR1A/ACTB filament and consists of an actin-related filament composed of a shoulder domain, a pointed end and a barbed end. Its length is defined by its flexible shoulder domain. The soulder is composed of 2 DCTN1 subunits, 4 DCTN2 and 2 DCTN3. The 4 DCNT2 (via N-terminus) bind the ACTR1A filament and act as molecular rulers to determine the length. The pointed end is important for binding dynein-dynactin cargo adapters. Consists of 4 subunits: ACTR10, DCNT4, DCTN5 and DCTN6. The barbed end is composed of a CAPZA1:CAPZB heterodimers, which binds ACTR1A/ACTB filament and dynactin and stabilizes dynactin. Interacts with ATP7B, but not ATP7A, in a copper-dependent manner. Interacts with ANK2; this interaction is required for localization at costameres. Interacts with N4BP2L1.</text>
</comment>
<dbReference type="Pfam" id="PF05502">
    <property type="entry name" value="Dynactin_p62"/>
    <property type="match status" value="1"/>
</dbReference>
<feature type="compositionally biased region" description="Acidic residues" evidence="14">
    <location>
        <begin position="579"/>
        <end position="590"/>
    </location>
</feature>
<feature type="compositionally biased region" description="Polar residues" evidence="14">
    <location>
        <begin position="205"/>
        <end position="216"/>
    </location>
</feature>
<organism evidence="15 16">
    <name type="scientific">Talaromyces islandicus</name>
    <name type="common">Penicillium islandicum</name>
    <dbReference type="NCBI Taxonomy" id="28573"/>
    <lineage>
        <taxon>Eukaryota</taxon>
        <taxon>Fungi</taxon>
        <taxon>Dikarya</taxon>
        <taxon>Ascomycota</taxon>
        <taxon>Pezizomycotina</taxon>
        <taxon>Eurotiomycetes</taxon>
        <taxon>Eurotiomycetidae</taxon>
        <taxon>Eurotiales</taxon>
        <taxon>Trichocomaceae</taxon>
        <taxon>Talaromyces</taxon>
        <taxon>Talaromyces sect. Islandici</taxon>
    </lineage>
</organism>
<evidence type="ECO:0000256" key="5">
    <source>
        <dbReference type="ARBA" id="ARBA00022499"/>
    </source>
</evidence>
<dbReference type="STRING" id="28573.A0A0U1LR52"/>
<dbReference type="GO" id="GO:0005869">
    <property type="term" value="C:dynactin complex"/>
    <property type="evidence" value="ECO:0007669"/>
    <property type="project" value="InterPro"/>
</dbReference>
<dbReference type="OrthoDB" id="283815at2759"/>
<keyword evidence="16" id="KW-1185">Reference proteome</keyword>
<evidence type="ECO:0000313" key="15">
    <source>
        <dbReference type="EMBL" id="CRG85897.1"/>
    </source>
</evidence>
<dbReference type="AlphaFoldDB" id="A0A0U1LR52"/>
<evidence type="ECO:0000256" key="10">
    <source>
        <dbReference type="ARBA" id="ARBA00023212"/>
    </source>
</evidence>
<evidence type="ECO:0000256" key="3">
    <source>
        <dbReference type="ARBA" id="ARBA00004657"/>
    </source>
</evidence>
<keyword evidence="9" id="KW-0175">Coiled coil</keyword>
<dbReference type="EMBL" id="CVMT01000002">
    <property type="protein sequence ID" value="CRG85897.1"/>
    <property type="molecule type" value="Genomic_DNA"/>
</dbReference>
<dbReference type="InterPro" id="IPR008603">
    <property type="entry name" value="DCTN4"/>
</dbReference>
<keyword evidence="8" id="KW-0007">Acetylation</keyword>
<dbReference type="OMA" id="CGYCMWT"/>
<feature type="compositionally biased region" description="Low complexity" evidence="14">
    <location>
        <begin position="232"/>
        <end position="248"/>
    </location>
</feature>
<dbReference type="Proteomes" id="UP000054383">
    <property type="component" value="Unassembled WGS sequence"/>
</dbReference>
<evidence type="ECO:0000256" key="13">
    <source>
        <dbReference type="ARBA" id="ARBA00093507"/>
    </source>
</evidence>
<keyword evidence="5" id="KW-1017">Isopeptide bond</keyword>
<feature type="compositionally biased region" description="Basic and acidic residues" evidence="14">
    <location>
        <begin position="21"/>
        <end position="32"/>
    </location>
</feature>
<comment type="subcellular location">
    <subcellularLocation>
        <location evidence="1">Cytoplasm</location>
        <location evidence="1">Cytoskeleton</location>
        <location evidence="1">Microtubule organizing center</location>
        <location evidence="1">Centrosome</location>
    </subcellularLocation>
    <subcellularLocation>
        <location evidence="2">Cytoplasm</location>
        <location evidence="2">Cytoskeleton</location>
        <location evidence="2">Stress fiber</location>
    </subcellularLocation>
    <subcellularLocation>
        <location evidence="3">Cytoplasm</location>
        <location evidence="3">Myofibril</location>
    </subcellularLocation>
</comment>
<evidence type="ECO:0000256" key="8">
    <source>
        <dbReference type="ARBA" id="ARBA00022990"/>
    </source>
</evidence>
<reference evidence="15 16" key="1">
    <citation type="submission" date="2015-04" db="EMBL/GenBank/DDBJ databases">
        <authorList>
            <person name="Syromyatnikov M.Y."/>
            <person name="Popov V.N."/>
        </authorList>
    </citation>
    <scope>NUCLEOTIDE SEQUENCE [LARGE SCALE GENOMIC DNA]</scope>
    <source>
        <strain evidence="15">WF-38-12</strain>
    </source>
</reference>
<feature type="compositionally biased region" description="Basic and acidic residues" evidence="14">
    <location>
        <begin position="42"/>
        <end position="55"/>
    </location>
</feature>
<feature type="region of interest" description="Disordered" evidence="14">
    <location>
        <begin position="1"/>
        <end position="75"/>
    </location>
</feature>